<proteinExistence type="predicted"/>
<comment type="caution">
    <text evidence="1">The sequence shown here is derived from an EMBL/GenBank/DDBJ whole genome shotgun (WGS) entry which is preliminary data.</text>
</comment>
<dbReference type="AlphaFoldDB" id="A0ABC8SUW5"/>
<organism evidence="1 2">
    <name type="scientific">Ilex paraguariensis</name>
    <name type="common">yerba mate</name>
    <dbReference type="NCBI Taxonomy" id="185542"/>
    <lineage>
        <taxon>Eukaryota</taxon>
        <taxon>Viridiplantae</taxon>
        <taxon>Streptophyta</taxon>
        <taxon>Embryophyta</taxon>
        <taxon>Tracheophyta</taxon>
        <taxon>Spermatophyta</taxon>
        <taxon>Magnoliopsida</taxon>
        <taxon>eudicotyledons</taxon>
        <taxon>Gunneridae</taxon>
        <taxon>Pentapetalae</taxon>
        <taxon>asterids</taxon>
        <taxon>campanulids</taxon>
        <taxon>Aquifoliales</taxon>
        <taxon>Aquifoliaceae</taxon>
        <taxon>Ilex</taxon>
    </lineage>
</organism>
<evidence type="ECO:0000313" key="2">
    <source>
        <dbReference type="Proteomes" id="UP001642360"/>
    </source>
</evidence>
<gene>
    <name evidence="1" type="ORF">ILEXP_LOCUS29771</name>
</gene>
<accession>A0ABC8SUW5</accession>
<dbReference type="Proteomes" id="UP001642360">
    <property type="component" value="Unassembled WGS sequence"/>
</dbReference>
<protein>
    <submittedName>
        <fullName evidence="1">Uncharacterized protein</fullName>
    </submittedName>
</protein>
<name>A0ABC8SUW5_9AQUA</name>
<evidence type="ECO:0000313" key="1">
    <source>
        <dbReference type="EMBL" id="CAK9160983.1"/>
    </source>
</evidence>
<reference evidence="1 2" key="1">
    <citation type="submission" date="2024-02" db="EMBL/GenBank/DDBJ databases">
        <authorList>
            <person name="Vignale AGUSTIN F."/>
            <person name="Sosa J E."/>
            <person name="Modenutti C."/>
        </authorList>
    </citation>
    <scope>NUCLEOTIDE SEQUENCE [LARGE SCALE GENOMIC DNA]</scope>
</reference>
<dbReference type="EMBL" id="CAUOFW020003613">
    <property type="protein sequence ID" value="CAK9160983.1"/>
    <property type="molecule type" value="Genomic_DNA"/>
</dbReference>
<sequence>MMRNIEVDDHYLNRRIPAEIAQNLKDFFPEHCDLTYEELLLQQVLWNEVLVAFLNQKRGETCFCLTIRPSVFIGRGLVFIVSLLCCRKVFICRFKQMAGTRIDLLIMFKKVTGVSSRDKKVNLRRLEISSVK</sequence>
<keyword evidence="2" id="KW-1185">Reference proteome</keyword>